<dbReference type="EMBL" id="CAJNON010002471">
    <property type="protein sequence ID" value="CAF1511023.1"/>
    <property type="molecule type" value="Genomic_DNA"/>
</dbReference>
<dbReference type="AlphaFoldDB" id="A0A819VEC1"/>
<protein>
    <recommendedName>
        <fullName evidence="4">F-box domain-containing protein</fullName>
    </recommendedName>
</protein>
<dbReference type="Proteomes" id="UP000663891">
    <property type="component" value="Unassembled WGS sequence"/>
</dbReference>
<evidence type="ECO:0000313" key="2">
    <source>
        <dbReference type="EMBL" id="CAF4107551.1"/>
    </source>
</evidence>
<evidence type="ECO:0000313" key="1">
    <source>
        <dbReference type="EMBL" id="CAF1511023.1"/>
    </source>
</evidence>
<dbReference type="EMBL" id="CAJOAY010005435">
    <property type="protein sequence ID" value="CAF4107551.1"/>
    <property type="molecule type" value="Genomic_DNA"/>
</dbReference>
<evidence type="ECO:0000313" key="3">
    <source>
        <dbReference type="Proteomes" id="UP000663881"/>
    </source>
</evidence>
<comment type="caution">
    <text evidence="2">The sequence shown here is derived from an EMBL/GenBank/DDBJ whole genome shotgun (WGS) entry which is preliminary data.</text>
</comment>
<name>A0A819VEC1_9BILA</name>
<sequence>MNLECLANEILIDLFEYFKIEDLFHTFYNVNYRFNILLLKYFHSYHLDFQSVSKSNLHVICTKYLPLIRNQIISLRFSDDDNTPV</sequence>
<organism evidence="2 3">
    <name type="scientific">Adineta steineri</name>
    <dbReference type="NCBI Taxonomy" id="433720"/>
    <lineage>
        <taxon>Eukaryota</taxon>
        <taxon>Metazoa</taxon>
        <taxon>Spiralia</taxon>
        <taxon>Gnathifera</taxon>
        <taxon>Rotifera</taxon>
        <taxon>Eurotatoria</taxon>
        <taxon>Bdelloidea</taxon>
        <taxon>Adinetida</taxon>
        <taxon>Adinetidae</taxon>
        <taxon>Adineta</taxon>
    </lineage>
</organism>
<proteinExistence type="predicted"/>
<gene>
    <name evidence="2" type="ORF">OKA104_LOCUS36022</name>
    <name evidence="1" type="ORF">VCS650_LOCUS42770</name>
</gene>
<reference evidence="2" key="1">
    <citation type="submission" date="2021-02" db="EMBL/GenBank/DDBJ databases">
        <authorList>
            <person name="Nowell W R."/>
        </authorList>
    </citation>
    <scope>NUCLEOTIDE SEQUENCE</scope>
</reference>
<evidence type="ECO:0008006" key="4">
    <source>
        <dbReference type="Google" id="ProtNLM"/>
    </source>
</evidence>
<dbReference type="OrthoDB" id="10063321at2759"/>
<accession>A0A819VEC1</accession>
<dbReference type="Proteomes" id="UP000663881">
    <property type="component" value="Unassembled WGS sequence"/>
</dbReference>